<keyword evidence="4" id="KW-0804">Transcription</keyword>
<dbReference type="Pfam" id="PF03466">
    <property type="entry name" value="LysR_substrate"/>
    <property type="match status" value="1"/>
</dbReference>
<dbReference type="InterPro" id="IPR050950">
    <property type="entry name" value="HTH-type_LysR_regulators"/>
</dbReference>
<dbReference type="Gene3D" id="3.40.190.10">
    <property type="entry name" value="Periplasmic binding protein-like II"/>
    <property type="match status" value="2"/>
</dbReference>
<comment type="caution">
    <text evidence="7">The sequence shown here is derived from an EMBL/GenBank/DDBJ whole genome shotgun (WGS) entry which is preliminary data.</text>
</comment>
<dbReference type="Pfam" id="PF00126">
    <property type="entry name" value="HTH_1"/>
    <property type="match status" value="1"/>
</dbReference>
<gene>
    <name evidence="7" type="ORF">WKW82_36655</name>
</gene>
<dbReference type="InterPro" id="IPR036388">
    <property type="entry name" value="WH-like_DNA-bd_sf"/>
</dbReference>
<organism evidence="7 8">
    <name type="scientific">Variovorax rhizosphaerae</name>
    <dbReference type="NCBI Taxonomy" id="1836200"/>
    <lineage>
        <taxon>Bacteria</taxon>
        <taxon>Pseudomonadati</taxon>
        <taxon>Pseudomonadota</taxon>
        <taxon>Betaproteobacteria</taxon>
        <taxon>Burkholderiales</taxon>
        <taxon>Comamonadaceae</taxon>
        <taxon>Variovorax</taxon>
    </lineage>
</organism>
<evidence type="ECO:0000259" key="6">
    <source>
        <dbReference type="PROSITE" id="PS50931"/>
    </source>
</evidence>
<dbReference type="InterPro" id="IPR000847">
    <property type="entry name" value="LysR_HTH_N"/>
</dbReference>
<feature type="region of interest" description="Disordered" evidence="5">
    <location>
        <begin position="312"/>
        <end position="338"/>
    </location>
</feature>
<dbReference type="RefSeq" id="WP_340348117.1">
    <property type="nucleotide sequence ID" value="NZ_JBBKZT010000033.1"/>
</dbReference>
<keyword evidence="3" id="KW-0238">DNA-binding</keyword>
<dbReference type="EMBL" id="JBBKZT010000033">
    <property type="protein sequence ID" value="MEJ8852208.1"/>
    <property type="molecule type" value="Genomic_DNA"/>
</dbReference>
<evidence type="ECO:0000256" key="2">
    <source>
        <dbReference type="ARBA" id="ARBA00023015"/>
    </source>
</evidence>
<evidence type="ECO:0000313" key="8">
    <source>
        <dbReference type="Proteomes" id="UP001385892"/>
    </source>
</evidence>
<dbReference type="PROSITE" id="PS50931">
    <property type="entry name" value="HTH_LYSR"/>
    <property type="match status" value="1"/>
</dbReference>
<dbReference type="SUPFAM" id="SSF53850">
    <property type="entry name" value="Periplasmic binding protein-like II"/>
    <property type="match status" value="1"/>
</dbReference>
<protein>
    <submittedName>
        <fullName evidence="7">LysR substrate-binding domain-containing protein</fullName>
    </submittedName>
</protein>
<dbReference type="Proteomes" id="UP001385892">
    <property type="component" value="Unassembled WGS sequence"/>
</dbReference>
<evidence type="ECO:0000256" key="4">
    <source>
        <dbReference type="ARBA" id="ARBA00023163"/>
    </source>
</evidence>
<accession>A0ABU8WXD6</accession>
<keyword evidence="8" id="KW-1185">Reference proteome</keyword>
<comment type="similarity">
    <text evidence="1">Belongs to the LysR transcriptional regulatory family.</text>
</comment>
<dbReference type="PRINTS" id="PR00039">
    <property type="entry name" value="HTHLYSR"/>
</dbReference>
<name>A0ABU8WXD6_9BURK</name>
<sequence>MKKDAAPALAFSRNVQLRHLRCFVAIAQERHLARAAERLAVSQPAISKTLNELEELAGARLVERSSAGRRGVQGLTPTGEQLLAHALRVLEAVDAGAQAIAPTAGARLERLRIGALPSVAPALLPQALARLRAHWPALQVMVKSATNAVLLDELRAGELDLVAGRISDPRLMTGLSFELLYTEPLVFAVRKGHPLARRASSVQAVLGYPLVVYGQGTIPRHNTESFFSSRGLAVPPDALQTLDLMVARALVAASDAVWVTPLGAARDDFQAGTLVKLRIDTPGTEEPVGLLMRSEAEGSPACAAMVGLLRDAARQGQPKTKRTAGPAKAGASRKRSAS</sequence>
<dbReference type="InterPro" id="IPR036390">
    <property type="entry name" value="WH_DNA-bd_sf"/>
</dbReference>
<evidence type="ECO:0000256" key="5">
    <source>
        <dbReference type="SAM" id="MobiDB-lite"/>
    </source>
</evidence>
<proteinExistence type="inferred from homology"/>
<evidence type="ECO:0000313" key="7">
    <source>
        <dbReference type="EMBL" id="MEJ8852208.1"/>
    </source>
</evidence>
<reference evidence="7 8" key="1">
    <citation type="submission" date="2024-03" db="EMBL/GenBank/DDBJ databases">
        <title>Novel species of the genus Variovorax.</title>
        <authorList>
            <person name="Liu Q."/>
            <person name="Xin Y.-H."/>
        </authorList>
    </citation>
    <scope>NUCLEOTIDE SEQUENCE [LARGE SCALE GENOMIC DNA]</scope>
    <source>
        <strain evidence="7 8">KACC 18900</strain>
    </source>
</reference>
<dbReference type="InterPro" id="IPR005119">
    <property type="entry name" value="LysR_subst-bd"/>
</dbReference>
<dbReference type="PANTHER" id="PTHR30419">
    <property type="entry name" value="HTH-TYPE TRANSCRIPTIONAL REGULATOR YBHD"/>
    <property type="match status" value="1"/>
</dbReference>
<keyword evidence="2" id="KW-0805">Transcription regulation</keyword>
<feature type="domain" description="HTH lysR-type" evidence="6">
    <location>
        <begin position="15"/>
        <end position="72"/>
    </location>
</feature>
<dbReference type="SUPFAM" id="SSF46785">
    <property type="entry name" value="Winged helix' DNA-binding domain"/>
    <property type="match status" value="1"/>
</dbReference>
<dbReference type="PANTHER" id="PTHR30419:SF8">
    <property type="entry name" value="NITROGEN ASSIMILATION TRANSCRIPTIONAL ACTIVATOR-RELATED"/>
    <property type="match status" value="1"/>
</dbReference>
<evidence type="ECO:0000256" key="1">
    <source>
        <dbReference type="ARBA" id="ARBA00009437"/>
    </source>
</evidence>
<evidence type="ECO:0000256" key="3">
    <source>
        <dbReference type="ARBA" id="ARBA00023125"/>
    </source>
</evidence>
<dbReference type="Gene3D" id="1.10.10.10">
    <property type="entry name" value="Winged helix-like DNA-binding domain superfamily/Winged helix DNA-binding domain"/>
    <property type="match status" value="1"/>
</dbReference>